<evidence type="ECO:0000256" key="2">
    <source>
        <dbReference type="ARBA" id="ARBA00022448"/>
    </source>
</evidence>
<evidence type="ECO:0000259" key="6">
    <source>
        <dbReference type="PROSITE" id="PS50893"/>
    </source>
</evidence>
<keyword evidence="4" id="KW-0067">ATP-binding</keyword>
<dbReference type="PROSITE" id="PS50893">
    <property type="entry name" value="ABC_TRANSPORTER_2"/>
    <property type="match status" value="1"/>
</dbReference>
<dbReference type="PANTHER" id="PTHR43776:SF7">
    <property type="entry name" value="D,D-DIPEPTIDE TRANSPORT ATP-BINDING PROTEIN DDPF-RELATED"/>
    <property type="match status" value="1"/>
</dbReference>
<dbReference type="InterPro" id="IPR017871">
    <property type="entry name" value="ABC_transporter-like_CS"/>
</dbReference>
<name>F8DB60_HALXS</name>
<dbReference type="Pfam" id="PF08352">
    <property type="entry name" value="oligo_HPY"/>
    <property type="match status" value="1"/>
</dbReference>
<dbReference type="CDD" id="cd03257">
    <property type="entry name" value="ABC_NikE_OppD_transporters"/>
    <property type="match status" value="1"/>
</dbReference>
<evidence type="ECO:0000256" key="1">
    <source>
        <dbReference type="ARBA" id="ARBA00005417"/>
    </source>
</evidence>
<dbReference type="Gene3D" id="3.40.50.300">
    <property type="entry name" value="P-loop containing nucleotide triphosphate hydrolases"/>
    <property type="match status" value="1"/>
</dbReference>
<dbReference type="InterPro" id="IPR027417">
    <property type="entry name" value="P-loop_NTPase"/>
</dbReference>
<feature type="compositionally biased region" description="Basic and acidic residues" evidence="5">
    <location>
        <begin position="417"/>
        <end position="448"/>
    </location>
</feature>
<reference evidence="7 8" key="1">
    <citation type="journal article" date="2012" name="Stand. Genomic Sci.">
        <title>Complete genome sequence of Halopiger xanaduensis type strain (SH-6(T)).</title>
        <authorList>
            <person name="Anderson I."/>
            <person name="Tindall B.J."/>
            <person name="Rohde M."/>
            <person name="Lucas S."/>
            <person name="Han J."/>
            <person name="Lapidus A."/>
            <person name="Cheng J.F."/>
            <person name="Goodwin L."/>
            <person name="Pitluck S."/>
            <person name="Peters L."/>
            <person name="Pati A."/>
            <person name="Mikhailova N."/>
            <person name="Pagani I."/>
            <person name="Teshima H."/>
            <person name="Han C."/>
            <person name="Tapia R."/>
            <person name="Land M."/>
            <person name="Woyke T."/>
            <person name="Klenk H.P."/>
            <person name="Kyrpides N."/>
            <person name="Ivanova N."/>
        </authorList>
    </citation>
    <scope>NUCLEOTIDE SEQUENCE [LARGE SCALE GENOMIC DNA]</scope>
    <source>
        <strain evidence="8">DSM 18323 / JCM 14033 / SH-6</strain>
    </source>
</reference>
<dbReference type="GO" id="GO:0015833">
    <property type="term" value="P:peptide transport"/>
    <property type="evidence" value="ECO:0007669"/>
    <property type="project" value="InterPro"/>
</dbReference>
<dbReference type="OrthoDB" id="18209at2157"/>
<dbReference type="Proteomes" id="UP000006794">
    <property type="component" value="Chromosome"/>
</dbReference>
<keyword evidence="7" id="KW-0378">Hydrolase</keyword>
<dbReference type="FunFam" id="3.40.50.300:FF:000016">
    <property type="entry name" value="Oligopeptide ABC transporter ATP-binding component"/>
    <property type="match status" value="1"/>
</dbReference>
<dbReference type="AlphaFoldDB" id="F8DB60"/>
<dbReference type="KEGG" id="hxa:Halxa_3936"/>
<dbReference type="GO" id="GO:0016887">
    <property type="term" value="F:ATP hydrolysis activity"/>
    <property type="evidence" value="ECO:0007669"/>
    <property type="project" value="InterPro"/>
</dbReference>
<dbReference type="GeneID" id="10798878"/>
<dbReference type="SUPFAM" id="SSF52540">
    <property type="entry name" value="P-loop containing nucleoside triphosphate hydrolases"/>
    <property type="match status" value="1"/>
</dbReference>
<organism evidence="7 8">
    <name type="scientific">Halopiger xanaduensis (strain DSM 18323 / JCM 14033 / SH-6)</name>
    <dbReference type="NCBI Taxonomy" id="797210"/>
    <lineage>
        <taxon>Archaea</taxon>
        <taxon>Methanobacteriati</taxon>
        <taxon>Methanobacteriota</taxon>
        <taxon>Stenosarchaea group</taxon>
        <taxon>Halobacteria</taxon>
        <taxon>Halobacteriales</taxon>
        <taxon>Natrialbaceae</taxon>
        <taxon>Halopiger</taxon>
    </lineage>
</organism>
<dbReference type="HOGENOM" id="CLU_000604_1_23_2"/>
<keyword evidence="2" id="KW-0813">Transport</keyword>
<dbReference type="PROSITE" id="PS00211">
    <property type="entry name" value="ABC_TRANSPORTER_1"/>
    <property type="match status" value="1"/>
</dbReference>
<dbReference type="SMART" id="SM00382">
    <property type="entry name" value="AAA"/>
    <property type="match status" value="1"/>
</dbReference>
<evidence type="ECO:0000313" key="7">
    <source>
        <dbReference type="EMBL" id="AEH38541.1"/>
    </source>
</evidence>
<evidence type="ECO:0000256" key="4">
    <source>
        <dbReference type="ARBA" id="ARBA00022840"/>
    </source>
</evidence>
<dbReference type="GO" id="GO:0055085">
    <property type="term" value="P:transmembrane transport"/>
    <property type="evidence" value="ECO:0007669"/>
    <property type="project" value="UniProtKB-ARBA"/>
</dbReference>
<accession>F8DB60</accession>
<dbReference type="InterPro" id="IPR013563">
    <property type="entry name" value="Oligopep_ABC_C"/>
</dbReference>
<sequence>MSQQAIQSDAEVPSRSDDAMIEVRDLKTYYDNGGLFGGTPVKAVDGVSFDIRRGETLGLVGESGCGKTTLGRTLLQLEEATDGTVAFDGVDITELDGDELHEWRRNAQMVFQDPQSSLNDRMTVGEIVREPLDVHDWETPRERRQRVKELLATVGLQREHYYRYPHQFSGGQRQRISIARTLALEPDFVVLDEPVSALDVSVQAEIINLLEDLQEEFGLTYLFIAHDLSVVRHICDRVAVMYLGNIMEIGPTEELFANPSNPYTHSLLSAIPEPDPTSTRERITLHGTPPNPRYPPSGCPFSTRCPARIRPEEYRDLDDELWTRLNTLRSTLHERQRADLSVRERLRAAMGRSTRFGTVEEIYDELFGDLEVPSTVQSVLDEIATHMRNYDEGEAIAVFHEEFGSVCEAKAPSYHRTSGDSERKSLCHRHADDEDFRSPDDVLDRRHR</sequence>
<dbReference type="Pfam" id="PF00005">
    <property type="entry name" value="ABC_tran"/>
    <property type="match status" value="1"/>
</dbReference>
<dbReference type="RefSeq" id="WP_013881427.1">
    <property type="nucleotide sequence ID" value="NC_015666.1"/>
</dbReference>
<dbReference type="EMBL" id="CP002839">
    <property type="protein sequence ID" value="AEH38541.1"/>
    <property type="molecule type" value="Genomic_DNA"/>
</dbReference>
<feature type="domain" description="ABC transporter" evidence="6">
    <location>
        <begin position="21"/>
        <end position="268"/>
    </location>
</feature>
<gene>
    <name evidence="7" type="ordered locus">Halxa_3936</name>
</gene>
<evidence type="ECO:0000256" key="5">
    <source>
        <dbReference type="SAM" id="MobiDB-lite"/>
    </source>
</evidence>
<dbReference type="EC" id="3.6.3.24" evidence="7"/>
<dbReference type="InterPro" id="IPR003593">
    <property type="entry name" value="AAA+_ATPase"/>
</dbReference>
<feature type="region of interest" description="Disordered" evidence="5">
    <location>
        <begin position="412"/>
        <end position="448"/>
    </location>
</feature>
<dbReference type="eggNOG" id="arCOG00184">
    <property type="taxonomic scope" value="Archaea"/>
</dbReference>
<dbReference type="STRING" id="797210.Halxa_3936"/>
<dbReference type="GO" id="GO:0005524">
    <property type="term" value="F:ATP binding"/>
    <property type="evidence" value="ECO:0007669"/>
    <property type="project" value="UniProtKB-KW"/>
</dbReference>
<keyword evidence="8" id="KW-1185">Reference proteome</keyword>
<dbReference type="PANTHER" id="PTHR43776">
    <property type="entry name" value="TRANSPORT ATP-BINDING PROTEIN"/>
    <property type="match status" value="1"/>
</dbReference>
<dbReference type="NCBIfam" id="TIGR01727">
    <property type="entry name" value="oligo_HPY"/>
    <property type="match status" value="1"/>
</dbReference>
<proteinExistence type="inferred from homology"/>
<comment type="similarity">
    <text evidence="1">Belongs to the ABC transporter superfamily.</text>
</comment>
<evidence type="ECO:0000313" key="8">
    <source>
        <dbReference type="Proteomes" id="UP000006794"/>
    </source>
</evidence>
<protein>
    <submittedName>
        <fullName evidence="7">Oligopeptide/dipeptide ABC transporter, ATPase subunit</fullName>
        <ecNumber evidence="7">3.6.3.24</ecNumber>
    </submittedName>
</protein>
<dbReference type="InterPro" id="IPR003439">
    <property type="entry name" value="ABC_transporter-like_ATP-bd"/>
</dbReference>
<keyword evidence="3" id="KW-0547">Nucleotide-binding</keyword>
<dbReference type="InterPro" id="IPR050319">
    <property type="entry name" value="ABC_transp_ATP-bind"/>
</dbReference>
<evidence type="ECO:0000256" key="3">
    <source>
        <dbReference type="ARBA" id="ARBA00022741"/>
    </source>
</evidence>